<dbReference type="PANTHER" id="PTHR30183">
    <property type="entry name" value="MOLYBDENUM TRANSPORT SYSTEM PERMEASE PROTEIN MODB"/>
    <property type="match status" value="1"/>
</dbReference>
<dbReference type="EMBL" id="WOBN01000027">
    <property type="protein sequence ID" value="MUK50743.1"/>
    <property type="molecule type" value="Genomic_DNA"/>
</dbReference>
<comment type="caution">
    <text evidence="9">The sequence shown here is derived from an EMBL/GenBank/DDBJ whole genome shotgun (WGS) entry which is preliminary data.</text>
</comment>
<evidence type="ECO:0000256" key="3">
    <source>
        <dbReference type="ARBA" id="ARBA00022475"/>
    </source>
</evidence>
<dbReference type="RefSeq" id="WP_155656427.1">
    <property type="nucleotide sequence ID" value="NZ_WOBN01000027.1"/>
</dbReference>
<evidence type="ECO:0000256" key="2">
    <source>
        <dbReference type="ARBA" id="ARBA00022448"/>
    </source>
</evidence>
<feature type="transmembrane region" description="Helical" evidence="7">
    <location>
        <begin position="92"/>
        <end position="116"/>
    </location>
</feature>
<feature type="transmembrane region" description="Helical" evidence="7">
    <location>
        <begin position="210"/>
        <end position="232"/>
    </location>
</feature>
<feature type="transmembrane region" description="Helical" evidence="7">
    <location>
        <begin position="356"/>
        <end position="375"/>
    </location>
</feature>
<evidence type="ECO:0000313" key="10">
    <source>
        <dbReference type="Proteomes" id="UP000448038"/>
    </source>
</evidence>
<keyword evidence="2" id="KW-0813">Transport</keyword>
<organism evidence="9 10">
    <name type="scientific">Aliivibrio fischeri</name>
    <name type="common">Vibrio fischeri</name>
    <dbReference type="NCBI Taxonomy" id="668"/>
    <lineage>
        <taxon>Bacteria</taxon>
        <taxon>Pseudomonadati</taxon>
        <taxon>Pseudomonadota</taxon>
        <taxon>Gammaproteobacteria</taxon>
        <taxon>Vibrionales</taxon>
        <taxon>Vibrionaceae</taxon>
        <taxon>Aliivibrio</taxon>
    </lineage>
</organism>
<protein>
    <submittedName>
        <fullName evidence="9">Thiamine ABC transporter permease</fullName>
    </submittedName>
</protein>
<feature type="transmembrane region" description="Helical" evidence="7">
    <location>
        <begin position="387"/>
        <end position="411"/>
    </location>
</feature>
<evidence type="ECO:0000256" key="1">
    <source>
        <dbReference type="ARBA" id="ARBA00004651"/>
    </source>
</evidence>
<feature type="domain" description="ABC transmembrane type-1" evidence="8">
    <location>
        <begin position="349"/>
        <end position="538"/>
    </location>
</feature>
<evidence type="ECO:0000256" key="7">
    <source>
        <dbReference type="SAM" id="Phobius"/>
    </source>
</evidence>
<dbReference type="InterPro" id="IPR000515">
    <property type="entry name" value="MetI-like"/>
</dbReference>
<dbReference type="Proteomes" id="UP000448038">
    <property type="component" value="Unassembled WGS sequence"/>
</dbReference>
<keyword evidence="6 7" id="KW-0472">Membrane</keyword>
<evidence type="ECO:0000256" key="6">
    <source>
        <dbReference type="ARBA" id="ARBA00023136"/>
    </source>
</evidence>
<keyword evidence="4 7" id="KW-0812">Transmembrane</keyword>
<reference evidence="9 10" key="1">
    <citation type="submission" date="2019-11" db="EMBL/GenBank/DDBJ databases">
        <title>Using colonization assays and comparative genomics to discover symbiosis behaviors and factors in Vibrio fischeri.</title>
        <authorList>
            <person name="Bongrand C."/>
            <person name="Moriano-Gutierrez S."/>
            <person name="Arevalo P."/>
            <person name="Mcfall-Ngai M."/>
            <person name="Visick K."/>
            <person name="Polz M.F."/>
            <person name="Ruby E.G."/>
        </authorList>
    </citation>
    <scope>NUCLEOTIDE SEQUENCE [LARGE SCALE GENOMIC DNA]</scope>
    <source>
        <strain evidence="10">emors.4.1</strain>
    </source>
</reference>
<dbReference type="SUPFAM" id="SSF161098">
    <property type="entry name" value="MetI-like"/>
    <property type="match status" value="2"/>
</dbReference>
<evidence type="ECO:0000259" key="8">
    <source>
        <dbReference type="PROSITE" id="PS50928"/>
    </source>
</evidence>
<accession>A0A844P3V1</accession>
<feature type="domain" description="ABC transmembrane type-1" evidence="8">
    <location>
        <begin position="54"/>
        <end position="274"/>
    </location>
</feature>
<evidence type="ECO:0000256" key="4">
    <source>
        <dbReference type="ARBA" id="ARBA00022692"/>
    </source>
</evidence>
<dbReference type="GO" id="GO:0005886">
    <property type="term" value="C:plasma membrane"/>
    <property type="evidence" value="ECO:0007669"/>
    <property type="project" value="UniProtKB-SubCell"/>
</dbReference>
<feature type="transmembrane region" description="Helical" evidence="7">
    <location>
        <begin position="303"/>
        <end position="324"/>
    </location>
</feature>
<dbReference type="AlphaFoldDB" id="A0A844P3V1"/>
<sequence>MLRALYLIIIAVCILPTLPGLLGVAVSALSYIPPLGMHHFSLDGFALVFSWEGVWRSIGLTIYSAIASSYLACLITFAVLQATWGSKFWRKVELSLSPLLATPHVAFAIGFAFLFAPTGMGVRALHGLFGYDASPQDINDLAFLIKDPHALGLIVMLALKEVPFLLLMSISILTQLKIDQIEKVSASLGYSKAQMWWKCVFPQWLAKLRFPMLAVIAYSLSVVDVALIIGPTNPPTFAVLVWQWFTEPDLNLLPRAAAGAVVLFAIASLLIAFARLVEWTVTKGIKCWQYSGRSGISLPGKSLFLLIISLTVLMVPLMIIWSFAQRWRFPDLLPSRYSERFWQLEWDSILSTINQSLSIAIISASIALVLAVLAHEYRIKYKWQVPGYIIAIPMLIPQLSILFGLQVVTLYLSSDSYFFWVCWAHVFFAFPFVYLSLDGPWKSFDTGLTRVALSLGKSPFQTWWKVKMPILLPAIVFAWAIGISVSLAQYLPTLMLGAGRISTITTEAVALSSGFDRRVTAIYAIWQALLPLFFFTFAIMISRLPIKCRRLSI</sequence>
<dbReference type="GO" id="GO:0055085">
    <property type="term" value="P:transmembrane transport"/>
    <property type="evidence" value="ECO:0007669"/>
    <property type="project" value="InterPro"/>
</dbReference>
<feature type="transmembrane region" description="Helical" evidence="7">
    <location>
        <begin position="470"/>
        <end position="491"/>
    </location>
</feature>
<feature type="transmembrane region" description="Helical" evidence="7">
    <location>
        <begin position="54"/>
        <end position="80"/>
    </location>
</feature>
<dbReference type="CDD" id="cd06261">
    <property type="entry name" value="TM_PBP2"/>
    <property type="match status" value="1"/>
</dbReference>
<name>A0A844P3V1_ALIFS</name>
<dbReference type="InterPro" id="IPR035906">
    <property type="entry name" value="MetI-like_sf"/>
</dbReference>
<dbReference type="PROSITE" id="PS50928">
    <property type="entry name" value="ABC_TM1"/>
    <property type="match status" value="2"/>
</dbReference>
<dbReference type="PANTHER" id="PTHR30183:SF6">
    <property type="entry name" value="INNER MEMBRANE ABC TRANSPORTER PERMEASE PROTEIN YNJC"/>
    <property type="match status" value="1"/>
</dbReference>
<keyword evidence="5 7" id="KW-1133">Transmembrane helix</keyword>
<feature type="transmembrane region" description="Helical" evidence="7">
    <location>
        <begin position="150"/>
        <end position="173"/>
    </location>
</feature>
<feature type="transmembrane region" description="Helical" evidence="7">
    <location>
        <begin position="417"/>
        <end position="437"/>
    </location>
</feature>
<proteinExistence type="predicted"/>
<keyword evidence="3" id="KW-1003">Cell membrane</keyword>
<comment type="subcellular location">
    <subcellularLocation>
        <location evidence="1">Cell membrane</location>
        <topology evidence="1">Multi-pass membrane protein</topology>
    </subcellularLocation>
</comment>
<evidence type="ECO:0000256" key="5">
    <source>
        <dbReference type="ARBA" id="ARBA00022989"/>
    </source>
</evidence>
<feature type="transmembrane region" description="Helical" evidence="7">
    <location>
        <begin position="252"/>
        <end position="276"/>
    </location>
</feature>
<gene>
    <name evidence="9" type="ORF">GNP88_16455</name>
</gene>
<dbReference type="Gene3D" id="1.10.3720.10">
    <property type="entry name" value="MetI-like"/>
    <property type="match status" value="2"/>
</dbReference>
<feature type="transmembrane region" description="Helical" evidence="7">
    <location>
        <begin position="521"/>
        <end position="541"/>
    </location>
</feature>
<evidence type="ECO:0000313" key="9">
    <source>
        <dbReference type="EMBL" id="MUK50743.1"/>
    </source>
</evidence>